<evidence type="ECO:0000259" key="2">
    <source>
        <dbReference type="Pfam" id="PF00144"/>
    </source>
</evidence>
<feature type="domain" description="Beta-lactamase-related" evidence="2">
    <location>
        <begin position="41"/>
        <end position="340"/>
    </location>
</feature>
<accession>A0ABS8GPW9</accession>
<dbReference type="RefSeq" id="WP_228229124.1">
    <property type="nucleotide sequence ID" value="NZ_JAJGMW010000004.1"/>
</dbReference>
<gene>
    <name evidence="3" type="ORF">LLW17_04790</name>
</gene>
<dbReference type="Pfam" id="PF00144">
    <property type="entry name" value="Beta-lactamase"/>
    <property type="match status" value="1"/>
</dbReference>
<dbReference type="SUPFAM" id="SSF56601">
    <property type="entry name" value="beta-lactamase/transpeptidase-like"/>
    <property type="match status" value="1"/>
</dbReference>
<organism evidence="3 4">
    <name type="scientific">Leeuwenhoekiella parthenopeia</name>
    <dbReference type="NCBI Taxonomy" id="2890320"/>
    <lineage>
        <taxon>Bacteria</taxon>
        <taxon>Pseudomonadati</taxon>
        <taxon>Bacteroidota</taxon>
        <taxon>Flavobacteriia</taxon>
        <taxon>Flavobacteriales</taxon>
        <taxon>Flavobacteriaceae</taxon>
        <taxon>Leeuwenhoekiella</taxon>
    </lineage>
</organism>
<feature type="chain" id="PRO_5046819246" evidence="1">
    <location>
        <begin position="19"/>
        <end position="548"/>
    </location>
</feature>
<dbReference type="PANTHER" id="PTHR46825:SF9">
    <property type="entry name" value="BETA-LACTAMASE-RELATED DOMAIN-CONTAINING PROTEIN"/>
    <property type="match status" value="1"/>
</dbReference>
<keyword evidence="4" id="KW-1185">Reference proteome</keyword>
<dbReference type="InterPro" id="IPR001466">
    <property type="entry name" value="Beta-lactam-related"/>
</dbReference>
<name>A0ABS8GPW9_9FLAO</name>
<feature type="signal peptide" evidence="1">
    <location>
        <begin position="1"/>
        <end position="18"/>
    </location>
</feature>
<evidence type="ECO:0000256" key="1">
    <source>
        <dbReference type="SAM" id="SignalP"/>
    </source>
</evidence>
<dbReference type="Proteomes" id="UP001197770">
    <property type="component" value="Unassembled WGS sequence"/>
</dbReference>
<keyword evidence="1" id="KW-0732">Signal</keyword>
<dbReference type="InterPro" id="IPR012338">
    <property type="entry name" value="Beta-lactam/transpept-like"/>
</dbReference>
<protein>
    <submittedName>
        <fullName evidence="3">Beta-lactamase family protein</fullName>
    </submittedName>
</protein>
<reference evidence="3 4" key="1">
    <citation type="submission" date="2021-11" db="EMBL/GenBank/DDBJ databases">
        <title>Seasonal and diel survey of microbial diversity of the Tyrrhenian coast.</title>
        <authorList>
            <person name="Gattoni G."/>
            <person name="Corral P."/>
        </authorList>
    </citation>
    <scope>NUCLEOTIDE SEQUENCE [LARGE SCALE GENOMIC DNA]</scope>
    <source>
        <strain evidence="3 4">Mr9</strain>
    </source>
</reference>
<evidence type="ECO:0000313" key="4">
    <source>
        <dbReference type="Proteomes" id="UP001197770"/>
    </source>
</evidence>
<dbReference type="PANTHER" id="PTHR46825">
    <property type="entry name" value="D-ALANYL-D-ALANINE-CARBOXYPEPTIDASE/ENDOPEPTIDASE AMPH"/>
    <property type="match status" value="1"/>
</dbReference>
<dbReference type="Gene3D" id="3.40.710.10">
    <property type="entry name" value="DD-peptidase/beta-lactamase superfamily"/>
    <property type="match status" value="1"/>
</dbReference>
<evidence type="ECO:0000313" key="3">
    <source>
        <dbReference type="EMBL" id="MCC4212027.1"/>
    </source>
</evidence>
<comment type="caution">
    <text evidence="3">The sequence shown here is derived from an EMBL/GenBank/DDBJ whole genome shotgun (WGS) entry which is preliminary data.</text>
</comment>
<proteinExistence type="predicted"/>
<dbReference type="InterPro" id="IPR050491">
    <property type="entry name" value="AmpC-like"/>
</dbReference>
<sequence length="548" mass="62553">MRILVLLLSLFLCTQIFGQIALSPPQQKALDSIVALDVPENAPGVATALISGGKVIYQNYSGYENLENKTHIDSHSRFNIASNAKQFTALAILILEEQGKLKLSDDIRTYVPELYPTLETPVRIEHLIQHTSGIRDVYDLWSLQGITWWKQTYNNQDALNLLKAQTDLNFTPGSKYMYSNSNYILLAEIISRITETSFRDFMNQLFADLNMPETSFENDFRSIEEPVAKAYFNFDTWSTYDWKWNVVGDGNLFSSLADKIEWEKTVQGFGNPKISRKLIEKSQQLQAANENLKYGYGLEFDAYRGKPYRFHEGATGAWKATVVRFENPELAAVTLTNSGKVIPAMMTRQFTDVVLGLEKESADFKTAPENTGAYVSVDAVLGKYLTPGNYVFEFLKDDSGNLILNRLDRGEVELERESANVFHQKYDPAFKQEFTKTERGEMQVTAYYTTHAPYSLTRPEANWENFDYKTLEGTFLNAETGVKLQVEYVEDHTYSVYRNDKKSQAFLITPGKLLLGNYTLTFDHESETVDSIYLSADRIQQVKFERLP</sequence>
<dbReference type="EMBL" id="JAJGMW010000004">
    <property type="protein sequence ID" value="MCC4212027.1"/>
    <property type="molecule type" value="Genomic_DNA"/>
</dbReference>